<protein>
    <submittedName>
        <fullName evidence="1">2-octaprenyl-6-methoxyphenyl hydroxylase</fullName>
    </submittedName>
</protein>
<organism evidence="1 2">
    <name type="scientific">Haliea salexigens</name>
    <dbReference type="NCBI Taxonomy" id="287487"/>
    <lineage>
        <taxon>Bacteria</taxon>
        <taxon>Pseudomonadati</taxon>
        <taxon>Pseudomonadota</taxon>
        <taxon>Gammaproteobacteria</taxon>
        <taxon>Cellvibrionales</taxon>
        <taxon>Halieaceae</taxon>
        <taxon>Haliea</taxon>
    </lineage>
</organism>
<evidence type="ECO:0000313" key="1">
    <source>
        <dbReference type="EMBL" id="HAN28886.1"/>
    </source>
</evidence>
<dbReference type="AlphaFoldDB" id="A0A3C1KRR3"/>
<gene>
    <name evidence="1" type="ORF">DCP75_14405</name>
</gene>
<comment type="caution">
    <text evidence="1">The sequence shown here is derived from an EMBL/GenBank/DDBJ whole genome shotgun (WGS) entry which is preliminary data.</text>
</comment>
<feature type="non-terminal residue" evidence="1">
    <location>
        <position position="1"/>
    </location>
</feature>
<dbReference type="Gene3D" id="3.50.50.60">
    <property type="entry name" value="FAD/NAD(P)-binding domain"/>
    <property type="match status" value="1"/>
</dbReference>
<feature type="non-terminal residue" evidence="1">
    <location>
        <position position="82"/>
    </location>
</feature>
<evidence type="ECO:0000313" key="2">
    <source>
        <dbReference type="Proteomes" id="UP000259273"/>
    </source>
</evidence>
<reference evidence="1 2" key="1">
    <citation type="journal article" date="2018" name="Nat. Biotechnol.">
        <title>A standardized bacterial taxonomy based on genome phylogeny substantially revises the tree of life.</title>
        <authorList>
            <person name="Parks D.H."/>
            <person name="Chuvochina M."/>
            <person name="Waite D.W."/>
            <person name="Rinke C."/>
            <person name="Skarshewski A."/>
            <person name="Chaumeil P.A."/>
            <person name="Hugenholtz P."/>
        </authorList>
    </citation>
    <scope>NUCLEOTIDE SEQUENCE [LARGE SCALE GENOMIC DNA]</scope>
    <source>
        <strain evidence="1">UBA9158</strain>
    </source>
</reference>
<name>A0A3C1KRR3_9GAMM</name>
<dbReference type="InterPro" id="IPR036188">
    <property type="entry name" value="FAD/NAD-bd_sf"/>
</dbReference>
<accession>A0A3C1KRR3</accession>
<dbReference type="Proteomes" id="UP000259273">
    <property type="component" value="Unassembled WGS sequence"/>
</dbReference>
<dbReference type="EMBL" id="DMND01000193">
    <property type="protein sequence ID" value="HAN28886.1"/>
    <property type="molecule type" value="Genomic_DNA"/>
</dbReference>
<proteinExistence type="predicted"/>
<sequence>LPPAAAAAPDYHPAFDARSTALSYSSEQIYRALGLWPLLQRWLCPIETIHVSSRGHFGSSVLRAVDYDWDALGHVVENAWLG</sequence>